<reference evidence="5" key="1">
    <citation type="journal article" date="2023" name="Commun. Biol.">
        <title>Genome analysis of Parmales, the sister group of diatoms, reveals the evolutionary specialization of diatoms from phago-mixotrophs to photoautotrophs.</title>
        <authorList>
            <person name="Ban H."/>
            <person name="Sato S."/>
            <person name="Yoshikawa S."/>
            <person name="Yamada K."/>
            <person name="Nakamura Y."/>
            <person name="Ichinomiya M."/>
            <person name="Sato N."/>
            <person name="Blanc-Mathieu R."/>
            <person name="Endo H."/>
            <person name="Kuwata A."/>
            <person name="Ogata H."/>
        </authorList>
    </citation>
    <scope>NUCLEOTIDE SEQUENCE [LARGE SCALE GENOMIC DNA]</scope>
    <source>
        <strain evidence="5">NIES 3700</strain>
    </source>
</reference>
<accession>A0A9W7DTS6</accession>
<dbReference type="InterPro" id="IPR018936">
    <property type="entry name" value="PI3/4_kinase_CS"/>
</dbReference>
<dbReference type="SMART" id="SM00146">
    <property type="entry name" value="PI3Kc"/>
    <property type="match status" value="1"/>
</dbReference>
<dbReference type="AlphaFoldDB" id="A0A9W7DTS6"/>
<dbReference type="InterPro" id="IPR000403">
    <property type="entry name" value="PI3/4_kinase_cat_dom"/>
</dbReference>
<evidence type="ECO:0000256" key="1">
    <source>
        <dbReference type="ARBA" id="ARBA00022679"/>
    </source>
</evidence>
<dbReference type="Proteomes" id="UP001165122">
    <property type="component" value="Unassembled WGS sequence"/>
</dbReference>
<dbReference type="InterPro" id="IPR036940">
    <property type="entry name" value="PI3/4_kinase_cat_sf"/>
</dbReference>
<comment type="caution">
    <text evidence="4">The sequence shown here is derived from an EMBL/GenBank/DDBJ whole genome shotgun (WGS) entry which is preliminary data.</text>
</comment>
<dbReference type="Gene3D" id="1.10.1070.11">
    <property type="entry name" value="Phosphatidylinositol 3-/4-kinase, catalytic domain"/>
    <property type="match status" value="1"/>
</dbReference>
<dbReference type="OrthoDB" id="67688at2759"/>
<dbReference type="PROSITE" id="PS50290">
    <property type="entry name" value="PI3_4_KINASE_3"/>
    <property type="match status" value="1"/>
</dbReference>
<proteinExistence type="predicted"/>
<evidence type="ECO:0000313" key="5">
    <source>
        <dbReference type="Proteomes" id="UP001165122"/>
    </source>
</evidence>
<gene>
    <name evidence="4" type="ORF">TrLO_g8172</name>
</gene>
<dbReference type="InterPro" id="IPR011009">
    <property type="entry name" value="Kinase-like_dom_sf"/>
</dbReference>
<keyword evidence="2" id="KW-0418">Kinase</keyword>
<feature type="domain" description="PI3K/PI4K catalytic" evidence="3">
    <location>
        <begin position="1"/>
        <end position="316"/>
    </location>
</feature>
<evidence type="ECO:0000313" key="4">
    <source>
        <dbReference type="EMBL" id="GMH50458.1"/>
    </source>
</evidence>
<name>A0A9W7DTS6_9STRA</name>
<dbReference type="PROSITE" id="PS00916">
    <property type="entry name" value="PI3_4_KINASE_2"/>
    <property type="match status" value="1"/>
</dbReference>
<dbReference type="SUPFAM" id="SSF56112">
    <property type="entry name" value="Protein kinase-like (PK-like)"/>
    <property type="match status" value="1"/>
</dbReference>
<dbReference type="GO" id="GO:0016301">
    <property type="term" value="F:kinase activity"/>
    <property type="evidence" value="ECO:0007669"/>
    <property type="project" value="UniProtKB-KW"/>
</dbReference>
<dbReference type="EMBL" id="BRXW01000395">
    <property type="protein sequence ID" value="GMH50458.1"/>
    <property type="molecule type" value="Genomic_DNA"/>
</dbReference>
<protein>
    <recommendedName>
        <fullName evidence="3">PI3K/PI4K catalytic domain-containing protein</fullName>
    </recommendedName>
</protein>
<keyword evidence="5" id="KW-1185">Reference proteome</keyword>
<dbReference type="Pfam" id="PF00454">
    <property type="entry name" value="PI3_PI4_kinase"/>
    <property type="match status" value="1"/>
</dbReference>
<organism evidence="4 5">
    <name type="scientific">Triparma laevis f. longispina</name>
    <dbReference type="NCBI Taxonomy" id="1714387"/>
    <lineage>
        <taxon>Eukaryota</taxon>
        <taxon>Sar</taxon>
        <taxon>Stramenopiles</taxon>
        <taxon>Ochrophyta</taxon>
        <taxon>Bolidophyceae</taxon>
        <taxon>Parmales</taxon>
        <taxon>Triparmaceae</taxon>
        <taxon>Triparma</taxon>
    </lineage>
</organism>
<evidence type="ECO:0000259" key="3">
    <source>
        <dbReference type="PROSITE" id="PS50290"/>
    </source>
</evidence>
<evidence type="ECO:0000256" key="2">
    <source>
        <dbReference type="ARBA" id="ARBA00022777"/>
    </source>
</evidence>
<sequence length="332" mass="37711">MSLKPLNSCLLPQPLPPQPPAHRLLSLLQKIHDSLHPPSPPKKILLPDGGIVYQLYNPHPSFLLNFPLLHTSLSQIYPSILSLLPPPPTLTNSMIKQNSISELFPISLTLYFAFLLKNPLYLKSTYTSQILPNTSNILISLKPHHKTLKQILQNSTLSKFIEPDSHVTLIKTLAFTTVTSYILGLGDRHNENILLSSNGEVCNCDYEFCWGRDPKFYLPVRVFGEFYHYLRRSNLWNSFLESCGALFIDLRRKEDMIMGFIGLGGNWLNARVVKSENYFGEKEVRELRLRLFLDLNENLARSKIIKIVREAGEEGGSGFIVDTLHEIGGVFK</sequence>
<keyword evidence="1" id="KW-0808">Transferase</keyword>